<dbReference type="AlphaFoldDB" id="A0A1G7EMC3"/>
<evidence type="ECO:0000313" key="6">
    <source>
        <dbReference type="Proteomes" id="UP000198517"/>
    </source>
</evidence>
<evidence type="ECO:0000259" key="4">
    <source>
        <dbReference type="Pfam" id="PF04542"/>
    </source>
</evidence>
<evidence type="ECO:0000256" key="3">
    <source>
        <dbReference type="ARBA" id="ARBA00023163"/>
    </source>
</evidence>
<dbReference type="SUPFAM" id="SSF88946">
    <property type="entry name" value="Sigma2 domain of RNA polymerase sigma factors"/>
    <property type="match status" value="1"/>
</dbReference>
<evidence type="ECO:0000256" key="1">
    <source>
        <dbReference type="ARBA" id="ARBA00023015"/>
    </source>
</evidence>
<keyword evidence="2" id="KW-0731">Sigma factor</keyword>
<dbReference type="InterPro" id="IPR013325">
    <property type="entry name" value="RNA_pol_sigma_r2"/>
</dbReference>
<feature type="domain" description="RNA polymerase sigma-70 region 2" evidence="4">
    <location>
        <begin position="21"/>
        <end position="90"/>
    </location>
</feature>
<organism evidence="5 6">
    <name type="scientific">Riemerella columbipharyngis</name>
    <dbReference type="NCBI Taxonomy" id="1071918"/>
    <lineage>
        <taxon>Bacteria</taxon>
        <taxon>Pseudomonadati</taxon>
        <taxon>Bacteroidota</taxon>
        <taxon>Flavobacteriia</taxon>
        <taxon>Flavobacteriales</taxon>
        <taxon>Weeksellaceae</taxon>
        <taxon>Riemerella</taxon>
    </lineage>
</organism>
<dbReference type="Proteomes" id="UP000198517">
    <property type="component" value="Unassembled WGS sequence"/>
</dbReference>
<evidence type="ECO:0000256" key="2">
    <source>
        <dbReference type="ARBA" id="ARBA00023082"/>
    </source>
</evidence>
<dbReference type="PANTHER" id="PTHR43133:SF46">
    <property type="entry name" value="RNA POLYMERASE SIGMA-70 FACTOR ECF SUBFAMILY"/>
    <property type="match status" value="1"/>
</dbReference>
<dbReference type="GO" id="GO:0006352">
    <property type="term" value="P:DNA-templated transcription initiation"/>
    <property type="evidence" value="ECO:0007669"/>
    <property type="project" value="InterPro"/>
</dbReference>
<dbReference type="GO" id="GO:0016987">
    <property type="term" value="F:sigma factor activity"/>
    <property type="evidence" value="ECO:0007669"/>
    <property type="project" value="UniProtKB-KW"/>
</dbReference>
<dbReference type="InterPro" id="IPR014284">
    <property type="entry name" value="RNA_pol_sigma-70_dom"/>
</dbReference>
<dbReference type="STRING" id="1071918.SAMN05421544_11650"/>
<name>A0A1G7EMC3_9FLAO</name>
<dbReference type="NCBIfam" id="TIGR02937">
    <property type="entry name" value="sigma70-ECF"/>
    <property type="match status" value="1"/>
</dbReference>
<dbReference type="InterPro" id="IPR039425">
    <property type="entry name" value="RNA_pol_sigma-70-like"/>
</dbReference>
<dbReference type="EMBL" id="FNAS01000016">
    <property type="protein sequence ID" value="SDE64779.1"/>
    <property type="molecule type" value="Genomic_DNA"/>
</dbReference>
<dbReference type="Gene3D" id="1.10.1740.10">
    <property type="match status" value="1"/>
</dbReference>
<sequence length="180" mass="21751">MEGQNIIWRLKNQDNHSFGLLYENYFDMVNRFVTKNSGRTSDAEDIFQDTMVVLISKLNRDDFQLTASIKTYIMAIAKNLWLKKLRKTYREVEFTENYTDAFFEEITESIEQEKSYREKLRSYMGKITAHCRKLIYEIFFKEKSTQQIQQEYGYSSRHNVNNQKYKCIEQIRRAKIKLEK</sequence>
<proteinExistence type="predicted"/>
<dbReference type="RefSeq" id="WP_092737487.1">
    <property type="nucleotide sequence ID" value="NZ_FNAS01000016.1"/>
</dbReference>
<dbReference type="Pfam" id="PF04542">
    <property type="entry name" value="Sigma70_r2"/>
    <property type="match status" value="1"/>
</dbReference>
<keyword evidence="3" id="KW-0804">Transcription</keyword>
<accession>A0A1G7EMC3</accession>
<dbReference type="PANTHER" id="PTHR43133">
    <property type="entry name" value="RNA POLYMERASE ECF-TYPE SIGMA FACTO"/>
    <property type="match status" value="1"/>
</dbReference>
<keyword evidence="1" id="KW-0805">Transcription regulation</keyword>
<gene>
    <name evidence="5" type="ORF">SAMN05421544_11650</name>
</gene>
<reference evidence="5 6" key="1">
    <citation type="submission" date="2016-10" db="EMBL/GenBank/DDBJ databases">
        <authorList>
            <person name="de Groot N.N."/>
        </authorList>
    </citation>
    <scope>NUCLEOTIDE SEQUENCE [LARGE SCALE GENOMIC DNA]</scope>
    <source>
        <strain evidence="5 6">DSM 24015</strain>
    </source>
</reference>
<keyword evidence="6" id="KW-1185">Reference proteome</keyword>
<evidence type="ECO:0000313" key="5">
    <source>
        <dbReference type="EMBL" id="SDE64779.1"/>
    </source>
</evidence>
<protein>
    <submittedName>
        <fullName evidence="5">RNA polymerase sigma factor, sigma-70 family</fullName>
    </submittedName>
</protein>
<dbReference type="InterPro" id="IPR007627">
    <property type="entry name" value="RNA_pol_sigma70_r2"/>
</dbReference>
<dbReference type="OrthoDB" id="1163416at2"/>